<dbReference type="Proteomes" id="UP000242450">
    <property type="component" value="Chromosome 5"/>
</dbReference>
<evidence type="ECO:0000259" key="7">
    <source>
        <dbReference type="Pfam" id="PF07810"/>
    </source>
</evidence>
<feature type="non-terminal residue" evidence="8">
    <location>
        <position position="444"/>
    </location>
</feature>
<dbReference type="GO" id="GO:0008381">
    <property type="term" value="F:mechanosensitive monoatomic ion channel activity"/>
    <property type="evidence" value="ECO:0007669"/>
    <property type="project" value="TreeGrafter"/>
</dbReference>
<feature type="transmembrane region" description="Helical" evidence="6">
    <location>
        <begin position="83"/>
        <end position="101"/>
    </location>
</feature>
<feature type="transmembrane region" description="Helical" evidence="6">
    <location>
        <begin position="340"/>
        <end position="361"/>
    </location>
</feature>
<dbReference type="InterPro" id="IPR038900">
    <property type="entry name" value="TMC"/>
</dbReference>
<evidence type="ECO:0000256" key="5">
    <source>
        <dbReference type="ARBA" id="ARBA00023136"/>
    </source>
</evidence>
<sequence>MGERIEAQKLLVVGRGRGLFGTGIQSYFTFLRFLLLLNLLTLLLTSSFVLLPLVWLRPPDPGPALNFTYRAGPESSSTYSIRLAYLLSPLACLVLCFCGILRRMVKGLPQKMFLGQDYRSPLSAKVFSSWDFCIRGQEAATIKRHEISNEFKVCMELEEGRHLLLLQQQTRAQRACHLLTYLRVNVLIGLLESLFLLLQYLPPGVIALVNFLGPLLFVFLVQLENYPPNTEVNLTLIWAQSIEVHTLLRGGGDLFPPSPRMLVERFSGRFWVWLDREEFLVPKNVLDIVEGQTVTWMGLFYCPLLPLLNSVFIFLTFYIKKYTLLRNSRASPRRFRASSSIFFFQLVLLLGLLLAASPLGYVVSSIRSSWDCGLFANYSAPWQVVPELVALWLPLSSQRILHYLGSHAFSFPLLILLSLALTVCVSQSQASARAIRRLRKQLVW</sequence>
<name>A0A212D7K1_CEREH</name>
<reference evidence="8 9" key="1">
    <citation type="journal article" date="2018" name="Mol. Genet. Genomics">
        <title>The red deer Cervus elaphus genome CerEla1.0: sequencing, annotating, genes, and chromosomes.</title>
        <authorList>
            <person name="Bana N.A."/>
            <person name="Nyiri A."/>
            <person name="Nagy J."/>
            <person name="Frank K."/>
            <person name="Nagy T."/>
            <person name="Steger V."/>
            <person name="Schiller M."/>
            <person name="Lakatos P."/>
            <person name="Sugar L."/>
            <person name="Horn P."/>
            <person name="Barta E."/>
            <person name="Orosz L."/>
        </authorList>
    </citation>
    <scope>NUCLEOTIDE SEQUENCE [LARGE SCALE GENOMIC DNA]</scope>
    <source>
        <strain evidence="8">Hungarian</strain>
    </source>
</reference>
<evidence type="ECO:0000313" key="9">
    <source>
        <dbReference type="Proteomes" id="UP000242450"/>
    </source>
</evidence>
<evidence type="ECO:0000256" key="3">
    <source>
        <dbReference type="ARBA" id="ARBA00022692"/>
    </source>
</evidence>
<feature type="transmembrane region" description="Helical" evidence="6">
    <location>
        <begin position="400"/>
        <end position="426"/>
    </location>
</feature>
<keyword evidence="3 6" id="KW-0812">Transmembrane</keyword>
<feature type="transmembrane region" description="Helical" evidence="6">
    <location>
        <begin position="298"/>
        <end position="319"/>
    </location>
</feature>
<dbReference type="Pfam" id="PF07810">
    <property type="entry name" value="TMC"/>
    <property type="match status" value="1"/>
</dbReference>
<keyword evidence="5 6" id="KW-0472">Membrane</keyword>
<proteinExistence type="inferred from homology"/>
<organism evidence="8 9">
    <name type="scientific">Cervus elaphus hippelaphus</name>
    <name type="common">European red deer</name>
    <dbReference type="NCBI Taxonomy" id="46360"/>
    <lineage>
        <taxon>Eukaryota</taxon>
        <taxon>Metazoa</taxon>
        <taxon>Chordata</taxon>
        <taxon>Craniata</taxon>
        <taxon>Vertebrata</taxon>
        <taxon>Euteleostomi</taxon>
        <taxon>Mammalia</taxon>
        <taxon>Eutheria</taxon>
        <taxon>Laurasiatheria</taxon>
        <taxon>Artiodactyla</taxon>
        <taxon>Ruminantia</taxon>
        <taxon>Pecora</taxon>
        <taxon>Cervidae</taxon>
        <taxon>Cervinae</taxon>
        <taxon>Cervus</taxon>
    </lineage>
</organism>
<dbReference type="AlphaFoldDB" id="A0A212D7K1"/>
<dbReference type="PANTHER" id="PTHR23302:SF39">
    <property type="entry name" value="TRANSMEMBRANE CHANNEL-LIKE PROTEIN 8"/>
    <property type="match status" value="1"/>
</dbReference>
<gene>
    <name evidence="8" type="ORF">Celaphus_00001584</name>
</gene>
<dbReference type="PANTHER" id="PTHR23302">
    <property type="entry name" value="TRANSMEMBRANE CHANNEL-RELATED"/>
    <property type="match status" value="1"/>
</dbReference>
<comment type="caution">
    <text evidence="6">Lacks conserved residue(s) required for the propagation of feature annotation.</text>
</comment>
<keyword evidence="9" id="KW-1185">Reference proteome</keyword>
<feature type="domain" description="TMC" evidence="7">
    <location>
        <begin position="260"/>
        <end position="338"/>
    </location>
</feature>
<evidence type="ECO:0000256" key="1">
    <source>
        <dbReference type="ARBA" id="ARBA00004141"/>
    </source>
</evidence>
<evidence type="ECO:0000256" key="4">
    <source>
        <dbReference type="ARBA" id="ARBA00022989"/>
    </source>
</evidence>
<dbReference type="GO" id="GO:0005886">
    <property type="term" value="C:plasma membrane"/>
    <property type="evidence" value="ECO:0007669"/>
    <property type="project" value="InterPro"/>
</dbReference>
<evidence type="ECO:0000313" key="8">
    <source>
        <dbReference type="EMBL" id="OWK14156.1"/>
    </source>
</evidence>
<comment type="caution">
    <text evidence="8">The sequence shown here is derived from an EMBL/GenBank/DDBJ whole genome shotgun (WGS) entry which is preliminary data.</text>
</comment>
<accession>A0A212D7K1</accession>
<evidence type="ECO:0000256" key="6">
    <source>
        <dbReference type="RuleBase" id="RU310713"/>
    </source>
</evidence>
<keyword evidence="4 6" id="KW-1133">Transmembrane helix</keyword>
<evidence type="ECO:0000256" key="2">
    <source>
        <dbReference type="ARBA" id="ARBA00006510"/>
    </source>
</evidence>
<dbReference type="OrthoDB" id="1936208at2759"/>
<protein>
    <recommendedName>
        <fullName evidence="6">Transmembrane channel-like protein</fullName>
    </recommendedName>
</protein>
<comment type="subcellular location">
    <subcellularLocation>
        <location evidence="1 6">Membrane</location>
        <topology evidence="1 6">Multi-pass membrane protein</topology>
    </subcellularLocation>
</comment>
<dbReference type="EMBL" id="MKHE01000005">
    <property type="protein sequence ID" value="OWK14156.1"/>
    <property type="molecule type" value="Genomic_DNA"/>
</dbReference>
<feature type="transmembrane region" description="Helical" evidence="6">
    <location>
        <begin position="33"/>
        <end position="55"/>
    </location>
</feature>
<dbReference type="InterPro" id="IPR012496">
    <property type="entry name" value="TMC_dom"/>
</dbReference>
<comment type="similarity">
    <text evidence="2 6">Belongs to the TMC family.</text>
</comment>